<gene>
    <name evidence="2" type="ORF">PR048_029496</name>
</gene>
<sequence>MQACKGRKGTGDPRENPPTSCIVLHDSPFEKIRDKIDAQHIYTEVTFAIGSQFIRHALDDPGPIAYLQGNKRTSAGLRGVLSRATTFRFYCQQLRLLTSLPLFTDAADEQLTGDPPYDRRLGGASGEDEIKAFLAILVLPSGRLRRVTRIALMGGEQAICSATVRKLIGTCYKVLCSAASAKAWVGGEQCFVFPQLAAAGSQPVITQAVKHDGKDRTFRREGGVGGEGGPSRLPGTWVAARRWRGSWRGGERRRFATRRPDKFVSSTTCRLDSTALRADIPISTAHWLPVITVEGDDWASVLQEVSGTPFVHTVFDTSRRTLTQSSPSTVTADNQCAVNIGISVHKTVECSLANFSGLATRPSLAVVRILSKGNSSVQLESTVMCILEPQMFVHWLLPHRVGSVTPDLAV</sequence>
<keyword evidence="3" id="KW-1185">Reference proteome</keyword>
<evidence type="ECO:0000313" key="3">
    <source>
        <dbReference type="Proteomes" id="UP001159363"/>
    </source>
</evidence>
<comment type="caution">
    <text evidence="2">The sequence shown here is derived from an EMBL/GenBank/DDBJ whole genome shotgun (WGS) entry which is preliminary data.</text>
</comment>
<evidence type="ECO:0000256" key="1">
    <source>
        <dbReference type="SAM" id="MobiDB-lite"/>
    </source>
</evidence>
<feature type="region of interest" description="Disordered" evidence="1">
    <location>
        <begin position="1"/>
        <end position="20"/>
    </location>
</feature>
<accession>A0ABQ9GDJ9</accession>
<reference evidence="2 3" key="1">
    <citation type="submission" date="2023-02" db="EMBL/GenBank/DDBJ databases">
        <title>LHISI_Scaffold_Assembly.</title>
        <authorList>
            <person name="Stuart O.P."/>
            <person name="Cleave R."/>
            <person name="Magrath M.J.L."/>
            <person name="Mikheyev A.S."/>
        </authorList>
    </citation>
    <scope>NUCLEOTIDE SEQUENCE [LARGE SCALE GENOMIC DNA]</scope>
    <source>
        <strain evidence="2">Daus_M_001</strain>
        <tissue evidence="2">Leg muscle</tissue>
    </source>
</reference>
<protein>
    <submittedName>
        <fullName evidence="2">Uncharacterized protein</fullName>
    </submittedName>
</protein>
<dbReference type="EMBL" id="JARBHB010000013">
    <property type="protein sequence ID" value="KAJ8870474.1"/>
    <property type="molecule type" value="Genomic_DNA"/>
</dbReference>
<proteinExistence type="predicted"/>
<dbReference type="Proteomes" id="UP001159363">
    <property type="component" value="Chromosome 12"/>
</dbReference>
<organism evidence="2 3">
    <name type="scientific">Dryococelus australis</name>
    <dbReference type="NCBI Taxonomy" id="614101"/>
    <lineage>
        <taxon>Eukaryota</taxon>
        <taxon>Metazoa</taxon>
        <taxon>Ecdysozoa</taxon>
        <taxon>Arthropoda</taxon>
        <taxon>Hexapoda</taxon>
        <taxon>Insecta</taxon>
        <taxon>Pterygota</taxon>
        <taxon>Neoptera</taxon>
        <taxon>Polyneoptera</taxon>
        <taxon>Phasmatodea</taxon>
        <taxon>Verophasmatodea</taxon>
        <taxon>Anareolatae</taxon>
        <taxon>Phasmatidae</taxon>
        <taxon>Eurycanthinae</taxon>
        <taxon>Dryococelus</taxon>
    </lineage>
</organism>
<evidence type="ECO:0000313" key="2">
    <source>
        <dbReference type="EMBL" id="KAJ8870474.1"/>
    </source>
</evidence>
<name>A0ABQ9GDJ9_9NEOP</name>